<feature type="region of interest" description="Disordered" evidence="1">
    <location>
        <begin position="1"/>
        <end position="33"/>
    </location>
</feature>
<evidence type="ECO:0000313" key="3">
    <source>
        <dbReference type="Proteomes" id="UP000499080"/>
    </source>
</evidence>
<sequence>MIQTGKAYAQAATDKSKKEEKTEEKSAEKSTDAVDDITELKESLQALKELLNHYLSFLKDTYPLGSCVIGWEFEMTNLEVESRLLNILNSSLRSLSGGMEFRSHLESALRYGFRFKVEVPHVFPPVTCRIVKEALI</sequence>
<dbReference type="Proteomes" id="UP000499080">
    <property type="component" value="Unassembled WGS sequence"/>
</dbReference>
<reference evidence="2 3" key="1">
    <citation type="journal article" date="2019" name="Sci. Rep.">
        <title>Orb-weaving spider Araneus ventricosus genome elucidates the spidroin gene catalogue.</title>
        <authorList>
            <person name="Kono N."/>
            <person name="Nakamura H."/>
            <person name="Ohtoshi R."/>
            <person name="Moran D.A.P."/>
            <person name="Shinohara A."/>
            <person name="Yoshida Y."/>
            <person name="Fujiwara M."/>
            <person name="Mori M."/>
            <person name="Tomita M."/>
            <person name="Arakawa K."/>
        </authorList>
    </citation>
    <scope>NUCLEOTIDE SEQUENCE [LARGE SCALE GENOMIC DNA]</scope>
</reference>
<evidence type="ECO:0000313" key="2">
    <source>
        <dbReference type="EMBL" id="GBN46327.1"/>
    </source>
</evidence>
<protein>
    <submittedName>
        <fullName evidence="2">Uncharacterized protein</fullName>
    </submittedName>
</protein>
<name>A0A4Y2P7U3_ARAVE</name>
<proteinExistence type="predicted"/>
<gene>
    <name evidence="2" type="ORF">AVEN_87113_1</name>
</gene>
<dbReference type="EMBL" id="BGPR01010468">
    <property type="protein sequence ID" value="GBN46327.1"/>
    <property type="molecule type" value="Genomic_DNA"/>
</dbReference>
<feature type="compositionally biased region" description="Basic and acidic residues" evidence="1">
    <location>
        <begin position="14"/>
        <end position="33"/>
    </location>
</feature>
<dbReference type="AlphaFoldDB" id="A0A4Y2P7U3"/>
<accession>A0A4Y2P7U3</accession>
<comment type="caution">
    <text evidence="2">The sequence shown here is derived from an EMBL/GenBank/DDBJ whole genome shotgun (WGS) entry which is preliminary data.</text>
</comment>
<keyword evidence="3" id="KW-1185">Reference proteome</keyword>
<evidence type="ECO:0000256" key="1">
    <source>
        <dbReference type="SAM" id="MobiDB-lite"/>
    </source>
</evidence>
<dbReference type="OrthoDB" id="2283785at2759"/>
<organism evidence="2 3">
    <name type="scientific">Araneus ventricosus</name>
    <name type="common">Orbweaver spider</name>
    <name type="synonym">Epeira ventricosa</name>
    <dbReference type="NCBI Taxonomy" id="182803"/>
    <lineage>
        <taxon>Eukaryota</taxon>
        <taxon>Metazoa</taxon>
        <taxon>Ecdysozoa</taxon>
        <taxon>Arthropoda</taxon>
        <taxon>Chelicerata</taxon>
        <taxon>Arachnida</taxon>
        <taxon>Araneae</taxon>
        <taxon>Araneomorphae</taxon>
        <taxon>Entelegynae</taxon>
        <taxon>Araneoidea</taxon>
        <taxon>Araneidae</taxon>
        <taxon>Araneus</taxon>
    </lineage>
</organism>